<sequence>MNIYQTNSQTATSATQRSDYLYNVYLTLCQQFGTVDFFDSGSMRLFPAIIPDMSMVRLEAKTFEQIKLFAVLKKMESKERRFISAGPHPPDVILSDSDLFKPIGRLSDWSKSVKQSASVQAAAKPKRFIVIYGNFDLGRLLSVLPQLRSATFCQRDTVTTAWPLKDNILVKGDTLRVLLTLPSLSREEYIAEQWFKALLEKYLDSQRPQSQSFIDLPWTYPNRYFLLRLVKAAGTKFQLDRLTAFLSAAQIGRDLYSWYFREYVPIIALEGFDAPRAVHLKFLEWYFFRQSDGYFRVYPPNAFPRQKIQKRANAIIRRFVGLLEGRDE</sequence>
<reference evidence="1" key="1">
    <citation type="journal article" date="2020" name="mSystems">
        <title>Genome- and Community-Level Interaction Insights into Carbon Utilization and Element Cycling Functions of Hydrothermarchaeota in Hydrothermal Sediment.</title>
        <authorList>
            <person name="Zhou Z."/>
            <person name="Liu Y."/>
            <person name="Xu W."/>
            <person name="Pan J."/>
            <person name="Luo Z.H."/>
            <person name="Li M."/>
        </authorList>
    </citation>
    <scope>NUCLEOTIDE SEQUENCE [LARGE SCALE GENOMIC DNA]</scope>
    <source>
        <strain evidence="1">HyVt-527</strain>
    </source>
</reference>
<dbReference type="AlphaFoldDB" id="A0A7V5UFF8"/>
<accession>A0A7V5UFF8</accession>
<comment type="caution">
    <text evidence="1">The sequence shown here is derived from an EMBL/GenBank/DDBJ whole genome shotgun (WGS) entry which is preliminary data.</text>
</comment>
<dbReference type="EMBL" id="DROD01000556">
    <property type="protein sequence ID" value="HHJ53263.1"/>
    <property type="molecule type" value="Genomic_DNA"/>
</dbReference>
<proteinExistence type="predicted"/>
<name>A0A7V5UFF8_CALAY</name>
<protein>
    <submittedName>
        <fullName evidence="1">Uncharacterized protein</fullName>
    </submittedName>
</protein>
<organism evidence="1">
    <name type="scientific">Caldithrix abyssi</name>
    <dbReference type="NCBI Taxonomy" id="187145"/>
    <lineage>
        <taxon>Bacteria</taxon>
        <taxon>Pseudomonadati</taxon>
        <taxon>Calditrichota</taxon>
        <taxon>Calditrichia</taxon>
        <taxon>Calditrichales</taxon>
        <taxon>Calditrichaceae</taxon>
        <taxon>Caldithrix</taxon>
    </lineage>
</organism>
<gene>
    <name evidence="1" type="ORF">ENJ89_08735</name>
</gene>
<evidence type="ECO:0000313" key="1">
    <source>
        <dbReference type="EMBL" id="HHJ53263.1"/>
    </source>
</evidence>
<dbReference type="Proteomes" id="UP000886124">
    <property type="component" value="Unassembled WGS sequence"/>
</dbReference>